<feature type="transmembrane region" description="Helical" evidence="1">
    <location>
        <begin position="12"/>
        <end position="29"/>
    </location>
</feature>
<proteinExistence type="predicted"/>
<dbReference type="EMBL" id="QMWP01000105">
    <property type="protein sequence ID" value="RLG69822.1"/>
    <property type="molecule type" value="Genomic_DNA"/>
</dbReference>
<comment type="caution">
    <text evidence="2">The sequence shown here is derived from an EMBL/GenBank/DDBJ whole genome shotgun (WGS) entry which is preliminary data.</text>
</comment>
<gene>
    <name evidence="2" type="ORF">DRO04_02810</name>
</gene>
<evidence type="ECO:0000313" key="2">
    <source>
        <dbReference type="EMBL" id="RLG69822.1"/>
    </source>
</evidence>
<dbReference type="Proteomes" id="UP000278031">
    <property type="component" value="Unassembled WGS sequence"/>
</dbReference>
<keyword evidence="1" id="KW-1133">Transmembrane helix</keyword>
<evidence type="ECO:0000256" key="1">
    <source>
        <dbReference type="SAM" id="Phobius"/>
    </source>
</evidence>
<reference evidence="2 3" key="1">
    <citation type="submission" date="2018-06" db="EMBL/GenBank/DDBJ databases">
        <title>Extensive metabolic versatility and redundancy in microbially diverse, dynamic hydrothermal sediments.</title>
        <authorList>
            <person name="Dombrowski N."/>
            <person name="Teske A."/>
            <person name="Baker B.J."/>
        </authorList>
    </citation>
    <scope>NUCLEOTIDE SEQUENCE [LARGE SCALE GENOMIC DNA]</scope>
    <source>
        <strain evidence="2">B51_G17</strain>
    </source>
</reference>
<dbReference type="AlphaFoldDB" id="A0A497JFU4"/>
<protein>
    <submittedName>
        <fullName evidence="2">Uncharacterized protein</fullName>
    </submittedName>
</protein>
<evidence type="ECO:0000313" key="3">
    <source>
        <dbReference type="Proteomes" id="UP000278031"/>
    </source>
</evidence>
<keyword evidence="1" id="KW-0472">Membrane</keyword>
<accession>A0A497JFU4</accession>
<organism evidence="2 3">
    <name type="scientific">Candidatus Iainarchaeum sp</name>
    <dbReference type="NCBI Taxonomy" id="3101447"/>
    <lineage>
        <taxon>Archaea</taxon>
        <taxon>Candidatus Iainarchaeota</taxon>
        <taxon>Candidatus Iainarchaeia</taxon>
        <taxon>Candidatus Iainarchaeales</taxon>
        <taxon>Candidatus Iainarchaeaceae</taxon>
        <taxon>Candidatus Iainarchaeum</taxon>
    </lineage>
</organism>
<sequence>MPACKKFISEDYKLFFYMIISYSIILFMIKGQQKLRKNIRTKRKILFPLKIKNKLEKKRELKKEKNLNSLCQSIDPL</sequence>
<keyword evidence="1" id="KW-0812">Transmembrane</keyword>
<name>A0A497JFU4_9ARCH</name>